<proteinExistence type="predicted"/>
<keyword evidence="1 4" id="KW-0238">DNA-binding</keyword>
<comment type="caution">
    <text evidence="4">The sequence shown here is derived from an EMBL/GenBank/DDBJ whole genome shotgun (WGS) entry which is preliminary data.</text>
</comment>
<dbReference type="PANTHER" id="PTHR36432:SF4">
    <property type="entry name" value="TRANSITION STATE REGULATOR ABH-RELATED"/>
    <property type="match status" value="1"/>
</dbReference>
<evidence type="ECO:0000256" key="2">
    <source>
        <dbReference type="SAM" id="MobiDB-lite"/>
    </source>
</evidence>
<dbReference type="PROSITE" id="PS51740">
    <property type="entry name" value="SPOVT_ABRB"/>
    <property type="match status" value="1"/>
</dbReference>
<accession>A0ABS2HB03</accession>
<evidence type="ECO:0000313" key="5">
    <source>
        <dbReference type="Proteomes" id="UP001516620"/>
    </source>
</evidence>
<gene>
    <name evidence="4" type="ORF">IM700_016185</name>
</gene>
<dbReference type="SUPFAM" id="SSF89447">
    <property type="entry name" value="AbrB/MazE/MraZ-like"/>
    <property type="match status" value="1"/>
</dbReference>
<dbReference type="Gene3D" id="2.10.260.10">
    <property type="match status" value="1"/>
</dbReference>
<dbReference type="Proteomes" id="UP001516620">
    <property type="component" value="Unassembled WGS sequence"/>
</dbReference>
<evidence type="ECO:0000259" key="3">
    <source>
        <dbReference type="PROSITE" id="PS51740"/>
    </source>
</evidence>
<dbReference type="GO" id="GO:0003677">
    <property type="term" value="F:DNA binding"/>
    <property type="evidence" value="ECO:0007669"/>
    <property type="project" value="UniProtKB-KW"/>
</dbReference>
<dbReference type="Pfam" id="PF04014">
    <property type="entry name" value="MazE_antitoxin"/>
    <property type="match status" value="1"/>
</dbReference>
<dbReference type="InterPro" id="IPR037914">
    <property type="entry name" value="SpoVT-AbrB_sf"/>
</dbReference>
<evidence type="ECO:0000256" key="1">
    <source>
        <dbReference type="PROSITE-ProRule" id="PRU01076"/>
    </source>
</evidence>
<dbReference type="RefSeq" id="WP_193417878.1">
    <property type="nucleotide sequence ID" value="NZ_JADCNN020000016.1"/>
</dbReference>
<name>A0ABS2HB03_9BACL</name>
<feature type="domain" description="SpoVT-AbrB" evidence="3">
    <location>
        <begin position="5"/>
        <end position="52"/>
    </location>
</feature>
<organism evidence="4 5">
    <name type="scientific">Paenibacillus rhizolycopersici</name>
    <dbReference type="NCBI Taxonomy" id="2780073"/>
    <lineage>
        <taxon>Bacteria</taxon>
        <taxon>Bacillati</taxon>
        <taxon>Bacillota</taxon>
        <taxon>Bacilli</taxon>
        <taxon>Bacillales</taxon>
        <taxon>Paenibacillaceae</taxon>
        <taxon>Paenibacillus</taxon>
    </lineage>
</organism>
<dbReference type="EMBL" id="JADCNN020000016">
    <property type="protein sequence ID" value="MBM6997199.1"/>
    <property type="molecule type" value="Genomic_DNA"/>
</dbReference>
<dbReference type="InterPro" id="IPR007159">
    <property type="entry name" value="SpoVT-AbrB_dom"/>
</dbReference>
<feature type="region of interest" description="Disordered" evidence="2">
    <location>
        <begin position="105"/>
        <end position="125"/>
    </location>
</feature>
<dbReference type="InterPro" id="IPR052731">
    <property type="entry name" value="B_subtilis_Trans_State_Reg"/>
</dbReference>
<dbReference type="SMART" id="SM00966">
    <property type="entry name" value="SpoVT_AbrB"/>
    <property type="match status" value="1"/>
</dbReference>
<protein>
    <submittedName>
        <fullName evidence="4">AbrB/MazE/SpoVT family DNA-binding domain-containing protein</fullName>
    </submittedName>
</protein>
<sequence>MRRRGIVRALDELGRIVLPIEWRRVLEIEEKDPMEFFIDPESRWIMIRKYQSQICMFCQTMDNLIYFHEKFICSSCIQNLRLQVALELSPSPFTPGTEEVAVAATTPTKDVASGQSNDTPPLRRRGRRRSNAYELLLEAIRTHPNYTQTEWAGLIGISQSRVSQLLQEIRESEKNSSPIKGRSK</sequence>
<evidence type="ECO:0000313" key="4">
    <source>
        <dbReference type="EMBL" id="MBM6997199.1"/>
    </source>
</evidence>
<dbReference type="PANTHER" id="PTHR36432">
    <property type="match status" value="1"/>
</dbReference>
<reference evidence="4 5" key="1">
    <citation type="submission" date="2021-01" db="EMBL/GenBank/DDBJ databases">
        <title>Paenibacillus sp.nov. isolated from the rhizosphere soil of tomato plant.</title>
        <authorList>
            <person name="Thin K.K."/>
            <person name="Zhang X."/>
            <person name="He S."/>
        </authorList>
    </citation>
    <scope>NUCLEOTIDE SEQUENCE [LARGE SCALE GENOMIC DNA]</scope>
    <source>
        <strain evidence="4 5">DXFW5</strain>
    </source>
</reference>
<keyword evidence="5" id="KW-1185">Reference proteome</keyword>